<evidence type="ECO:0000256" key="4">
    <source>
        <dbReference type="ARBA" id="ARBA00022806"/>
    </source>
</evidence>
<reference evidence="15 16" key="1">
    <citation type="journal article" date="2013" name="Genome Biol.">
        <title>Genome of Acanthamoeba castellanii highlights extensive lateral gene transfer and early evolution of tyrosine kinase signaling.</title>
        <authorList>
            <person name="Clarke M."/>
            <person name="Lohan A.J."/>
            <person name="Liu B."/>
            <person name="Lagkouvardos I."/>
            <person name="Roy S."/>
            <person name="Zafar N."/>
            <person name="Bertelli C."/>
            <person name="Schilde C."/>
            <person name="Kianianmomeni A."/>
            <person name="Burglin T.R."/>
            <person name="Frech C."/>
            <person name="Turcotte B."/>
            <person name="Kopec K.O."/>
            <person name="Synnott J.M."/>
            <person name="Choo C."/>
            <person name="Paponov I."/>
            <person name="Finkler A."/>
            <person name="Soon Heng Tan C."/>
            <person name="Hutchins A.P."/>
            <person name="Weinmeier T."/>
            <person name="Rattei T."/>
            <person name="Chu J.S."/>
            <person name="Gimenez G."/>
            <person name="Irimia M."/>
            <person name="Rigden D.J."/>
            <person name="Fitzpatrick D.A."/>
            <person name="Lorenzo-Morales J."/>
            <person name="Bateman A."/>
            <person name="Chiu C.H."/>
            <person name="Tang P."/>
            <person name="Hegemann P."/>
            <person name="Fromm H."/>
            <person name="Raoult D."/>
            <person name="Greub G."/>
            <person name="Miranda-Saavedra D."/>
            <person name="Chen N."/>
            <person name="Nash P."/>
            <person name="Ginger M.L."/>
            <person name="Horn M."/>
            <person name="Schaap P."/>
            <person name="Caler L."/>
            <person name="Loftus B."/>
        </authorList>
    </citation>
    <scope>NUCLEOTIDE SEQUENCE [LARGE SCALE GENOMIC DNA]</scope>
    <source>
        <strain evidence="15 16">Neff</strain>
    </source>
</reference>
<evidence type="ECO:0000256" key="10">
    <source>
        <dbReference type="ARBA" id="ARBA00048988"/>
    </source>
</evidence>
<evidence type="ECO:0000256" key="2">
    <source>
        <dbReference type="ARBA" id="ARBA00022741"/>
    </source>
</evidence>
<feature type="compositionally biased region" description="Low complexity" evidence="12">
    <location>
        <begin position="1008"/>
        <end position="1043"/>
    </location>
</feature>
<feature type="compositionally biased region" description="Basic residues" evidence="12">
    <location>
        <begin position="1049"/>
        <end position="1060"/>
    </location>
</feature>
<keyword evidence="5 11" id="KW-0067">ATP-binding</keyword>
<dbReference type="InterPro" id="IPR013986">
    <property type="entry name" value="DExx_box_DNA_helicase_dom_sf"/>
</dbReference>
<dbReference type="Pfam" id="PF00580">
    <property type="entry name" value="UvrD-helicase"/>
    <property type="match status" value="1"/>
</dbReference>
<feature type="domain" description="UvrD-like helicase ATP-binding" evidence="13">
    <location>
        <begin position="98"/>
        <end position="425"/>
    </location>
</feature>
<keyword evidence="6" id="KW-0238">DNA-binding</keyword>
<proteinExistence type="inferred from homology"/>
<comment type="similarity">
    <text evidence="1">Belongs to the helicase family. UvrD subfamily.</text>
</comment>
<keyword evidence="4 11" id="KW-0347">Helicase</keyword>
<name>L8HHC0_ACACF</name>
<evidence type="ECO:0000259" key="13">
    <source>
        <dbReference type="PROSITE" id="PS51198"/>
    </source>
</evidence>
<gene>
    <name evidence="15" type="ORF">ACA1_171440</name>
</gene>
<keyword evidence="2 11" id="KW-0547">Nucleotide-binding</keyword>
<feature type="compositionally biased region" description="Pro residues" evidence="12">
    <location>
        <begin position="990"/>
        <end position="1007"/>
    </location>
</feature>
<dbReference type="CDD" id="cd18807">
    <property type="entry name" value="SF1_C_UvrD"/>
    <property type="match status" value="1"/>
</dbReference>
<dbReference type="CDD" id="cd17932">
    <property type="entry name" value="DEXQc_UvrD"/>
    <property type="match status" value="1"/>
</dbReference>
<keyword evidence="7" id="KW-0413">Isomerase</keyword>
<sequence length="1160" mass="130162">MEEDEGVCWATQAFPPSPPALPEPYTRPAIAEEEKERNLEINLTQHGEGSSSSSQWAELDVLLDSFTPQPASGNAAAPTATTTTTRSRGSVDYVLHAGLNAEQREAAEAPVDRPLLICAGPGTGKTLTLCHRIVDLVARQNVRPEAILAITFSRKAADEMRHRLDSLCPLTRPVTVSNFHRFCWRLLRLSRDACGSVGRDLEVIEKRRQAELIEECLELWSPEEEEKGNAEANDEEDSVDVEEEDDDGDEEEEPGRRRAKRRRLEAPSKESNERQARLTVNYFLQFIGRAKANLPLSQEYDEKWDARHRFVYAKYQERLEEEGLVDFHDMIRKSVQLLTTDPALLARYQQMFQVVLVDEFQDTSRLQWELVRLLAQPHKAVTVIGDPHQTIYSFRGTNFDNWKEFHRSFGEGALYLSLQQNYRSSKTILQAAQSVISNNPSPSASAVELGFALPYTRLHTANAQGNLVGLTVCEDWETEMRRVIATIKEKSRRKEYRYRDMCVLFRNFKSRGFSLAAFEEALAQRNVPYVISGADRDAAESSGWQPSTASGGESEVIVDCLSLIVDTNDTDESFIRVLHSTSAGTLMNGLRARAHVEGTSLFRAAKLYIATAGEKDDGHRIEVLRRIVKMVERTRAELLLDSWEEDESEERDDSASPARANKGPARAPRKVLADVIEAVARWLERVDDTDGDGEGDHQEQDQDSERDFLLTDSAAEPDQRRQSRAEFVNRLKQEASRYETTRRLDTEEYTFSLSLQELLADFVKQRASGSTGRHEGGGKQNAITLSTIHRAKGLEWPVVFLVQMNETVMPSWQALKSLLSPEGATEDEQRDQHTRALEEERRLCYVAMTRARERLFISFVNNSRGDAKVSRFVLEIPEGLVVANRVVEEERSDREESEDDDSGGGGEGSDISEGDEENEEEDDDGEEENGGVGGRLVRLFRPLKKRGLVPVKTADPVAQPSKRAKRRVIFVRSRRRSTTAEPLHAAPHGPASPPPALAPQLPPPPLLPSAMPAVADETTTTSASVVAMTTTTTSEASASEATTFPPARRFLRSSRTKRPPLVRPSTKDEQLTDDRDDEGENASDDDDDDDDESDEDDEADDDDEKEEEESDTPEAKKEKEKERHPHLPPARRYVSPNSKQNMKSRSRESVHGPAPPLVLL</sequence>
<accession>L8HHC0</accession>
<dbReference type="InterPro" id="IPR000212">
    <property type="entry name" value="DNA_helicase_UvrD/REP"/>
</dbReference>
<dbReference type="RefSeq" id="XP_004356470.1">
    <property type="nucleotide sequence ID" value="XM_004356417.1"/>
</dbReference>
<evidence type="ECO:0000259" key="14">
    <source>
        <dbReference type="PROSITE" id="PS51217"/>
    </source>
</evidence>
<dbReference type="STRING" id="1257118.L8HHC0"/>
<dbReference type="GO" id="GO:0005524">
    <property type="term" value="F:ATP binding"/>
    <property type="evidence" value="ECO:0007669"/>
    <property type="project" value="UniProtKB-UniRule"/>
</dbReference>
<keyword evidence="3 11" id="KW-0378">Hydrolase</keyword>
<evidence type="ECO:0000256" key="3">
    <source>
        <dbReference type="ARBA" id="ARBA00022801"/>
    </source>
</evidence>
<evidence type="ECO:0000256" key="5">
    <source>
        <dbReference type="ARBA" id="ARBA00022840"/>
    </source>
</evidence>
<feature type="domain" description="UvrD-like helicase C-terminal" evidence="14">
    <location>
        <begin position="426"/>
        <end position="793"/>
    </location>
</feature>
<evidence type="ECO:0000256" key="11">
    <source>
        <dbReference type="PROSITE-ProRule" id="PRU00560"/>
    </source>
</evidence>
<dbReference type="PROSITE" id="PS51217">
    <property type="entry name" value="UVRD_HELICASE_CTER"/>
    <property type="match status" value="1"/>
</dbReference>
<dbReference type="Gene3D" id="1.10.486.10">
    <property type="entry name" value="PCRA, domain 4"/>
    <property type="match status" value="2"/>
</dbReference>
<dbReference type="VEuPathDB" id="AmoebaDB:ACA1_171440"/>
<evidence type="ECO:0000256" key="1">
    <source>
        <dbReference type="ARBA" id="ARBA00009922"/>
    </source>
</evidence>
<dbReference type="Pfam" id="PF13361">
    <property type="entry name" value="UvrD_C"/>
    <property type="match status" value="2"/>
</dbReference>
<dbReference type="GO" id="GO:0003677">
    <property type="term" value="F:DNA binding"/>
    <property type="evidence" value="ECO:0007669"/>
    <property type="project" value="UniProtKB-KW"/>
</dbReference>
<dbReference type="AlphaFoldDB" id="L8HHC0"/>
<evidence type="ECO:0000256" key="6">
    <source>
        <dbReference type="ARBA" id="ARBA00023125"/>
    </source>
</evidence>
<evidence type="ECO:0000256" key="9">
    <source>
        <dbReference type="ARBA" id="ARBA00034808"/>
    </source>
</evidence>
<dbReference type="PANTHER" id="PTHR11070:SF2">
    <property type="entry name" value="ATP-DEPENDENT DNA HELICASE SRS2"/>
    <property type="match status" value="1"/>
</dbReference>
<dbReference type="Gene3D" id="3.40.50.300">
    <property type="entry name" value="P-loop containing nucleotide triphosphate hydrolases"/>
    <property type="match status" value="4"/>
</dbReference>
<protein>
    <recommendedName>
        <fullName evidence="9">DNA 3'-5' helicase</fullName>
        <ecNumber evidence="9">5.6.2.4</ecNumber>
    </recommendedName>
</protein>
<dbReference type="OrthoDB" id="1470711at2759"/>
<feature type="compositionally biased region" description="Acidic residues" evidence="12">
    <location>
        <begin position="910"/>
        <end position="929"/>
    </location>
</feature>
<feature type="binding site" evidence="11">
    <location>
        <begin position="119"/>
        <end position="126"/>
    </location>
    <ligand>
        <name>ATP</name>
        <dbReference type="ChEBI" id="CHEBI:30616"/>
    </ligand>
</feature>
<dbReference type="GeneID" id="14925591"/>
<dbReference type="InterPro" id="IPR027417">
    <property type="entry name" value="P-loop_NTPase"/>
</dbReference>
<dbReference type="EC" id="5.6.2.4" evidence="9"/>
<comment type="catalytic activity">
    <reaction evidence="10">
        <text>ATP + H2O = ADP + phosphate + H(+)</text>
        <dbReference type="Rhea" id="RHEA:13065"/>
        <dbReference type="ChEBI" id="CHEBI:15377"/>
        <dbReference type="ChEBI" id="CHEBI:15378"/>
        <dbReference type="ChEBI" id="CHEBI:30616"/>
        <dbReference type="ChEBI" id="CHEBI:43474"/>
        <dbReference type="ChEBI" id="CHEBI:456216"/>
        <dbReference type="EC" id="5.6.2.4"/>
    </reaction>
</comment>
<evidence type="ECO:0000256" key="7">
    <source>
        <dbReference type="ARBA" id="ARBA00023235"/>
    </source>
</evidence>
<feature type="compositionally biased region" description="Basic and acidic residues" evidence="12">
    <location>
        <begin position="1113"/>
        <end position="1125"/>
    </location>
</feature>
<feature type="region of interest" description="Disordered" evidence="12">
    <location>
        <begin position="948"/>
        <end position="1160"/>
    </location>
</feature>
<evidence type="ECO:0000313" key="15">
    <source>
        <dbReference type="EMBL" id="ELR24570.1"/>
    </source>
</evidence>
<evidence type="ECO:0000256" key="8">
    <source>
        <dbReference type="ARBA" id="ARBA00034617"/>
    </source>
</evidence>
<dbReference type="InterPro" id="IPR014016">
    <property type="entry name" value="UvrD-like_ATP-bd"/>
</dbReference>
<evidence type="ECO:0000313" key="16">
    <source>
        <dbReference type="Proteomes" id="UP000011083"/>
    </source>
</evidence>
<dbReference type="GO" id="GO:0043138">
    <property type="term" value="F:3'-5' DNA helicase activity"/>
    <property type="evidence" value="ECO:0007669"/>
    <property type="project" value="UniProtKB-EC"/>
</dbReference>
<dbReference type="PROSITE" id="PS51198">
    <property type="entry name" value="UVRD_HELICASE_ATP_BIND"/>
    <property type="match status" value="1"/>
</dbReference>
<dbReference type="Gene3D" id="1.10.10.160">
    <property type="match status" value="1"/>
</dbReference>
<dbReference type="SUPFAM" id="SSF52540">
    <property type="entry name" value="P-loop containing nucleoside triphosphate hydrolases"/>
    <property type="match status" value="1"/>
</dbReference>
<comment type="catalytic activity">
    <reaction evidence="8">
        <text>Couples ATP hydrolysis with the unwinding of duplex DNA by translocating in the 3'-5' direction.</text>
        <dbReference type="EC" id="5.6.2.4"/>
    </reaction>
</comment>
<dbReference type="KEGG" id="acan:ACA1_171440"/>
<dbReference type="PANTHER" id="PTHR11070">
    <property type="entry name" value="UVRD / RECB / PCRA DNA HELICASE FAMILY MEMBER"/>
    <property type="match status" value="1"/>
</dbReference>
<feature type="region of interest" description="Disordered" evidence="12">
    <location>
        <begin position="686"/>
        <end position="706"/>
    </location>
</feature>
<feature type="region of interest" description="Disordered" evidence="12">
    <location>
        <begin position="887"/>
        <end position="936"/>
    </location>
</feature>
<feature type="compositionally biased region" description="Basic residues" evidence="12">
    <location>
        <begin position="962"/>
        <end position="977"/>
    </location>
</feature>
<keyword evidence="16" id="KW-1185">Reference proteome</keyword>
<feature type="compositionally biased region" description="Acidic residues" evidence="12">
    <location>
        <begin position="1074"/>
        <end position="1112"/>
    </location>
</feature>
<evidence type="ECO:0000256" key="12">
    <source>
        <dbReference type="SAM" id="MobiDB-lite"/>
    </source>
</evidence>
<dbReference type="EMBL" id="KB007811">
    <property type="protein sequence ID" value="ELR24570.1"/>
    <property type="molecule type" value="Genomic_DNA"/>
</dbReference>
<feature type="compositionally biased region" description="Acidic residues" evidence="12">
    <location>
        <begin position="223"/>
        <end position="253"/>
    </location>
</feature>
<dbReference type="InterPro" id="IPR014017">
    <property type="entry name" value="DNA_helicase_UvrD-like_C"/>
</dbReference>
<dbReference type="GO" id="GO:0016787">
    <property type="term" value="F:hydrolase activity"/>
    <property type="evidence" value="ECO:0007669"/>
    <property type="project" value="UniProtKB-UniRule"/>
</dbReference>
<dbReference type="Proteomes" id="UP000011083">
    <property type="component" value="Unassembled WGS sequence"/>
</dbReference>
<organism evidence="15 16">
    <name type="scientific">Acanthamoeba castellanii (strain ATCC 30010 / Neff)</name>
    <dbReference type="NCBI Taxonomy" id="1257118"/>
    <lineage>
        <taxon>Eukaryota</taxon>
        <taxon>Amoebozoa</taxon>
        <taxon>Discosea</taxon>
        <taxon>Longamoebia</taxon>
        <taxon>Centramoebida</taxon>
        <taxon>Acanthamoebidae</taxon>
        <taxon>Acanthamoeba</taxon>
    </lineage>
</organism>
<feature type="region of interest" description="Disordered" evidence="12">
    <location>
        <begin position="1"/>
        <end position="31"/>
    </location>
</feature>
<dbReference type="OMA" id="FFVAQTR"/>
<feature type="region of interest" description="Disordered" evidence="12">
    <location>
        <begin position="644"/>
        <end position="667"/>
    </location>
</feature>
<dbReference type="GO" id="GO:0000725">
    <property type="term" value="P:recombinational repair"/>
    <property type="evidence" value="ECO:0007669"/>
    <property type="project" value="TreeGrafter"/>
</dbReference>
<feature type="region of interest" description="Disordered" evidence="12">
    <location>
        <begin position="223"/>
        <end position="272"/>
    </location>
</feature>